<evidence type="ECO:0000313" key="2">
    <source>
        <dbReference type="EMBL" id="CAG6635049.1"/>
    </source>
</evidence>
<evidence type="ECO:0000256" key="1">
    <source>
        <dbReference type="SAM" id="MobiDB-lite"/>
    </source>
</evidence>
<name>A0A8D8QN26_9HEMI</name>
<organism evidence="2">
    <name type="scientific">Cacopsylla melanoneura</name>
    <dbReference type="NCBI Taxonomy" id="428564"/>
    <lineage>
        <taxon>Eukaryota</taxon>
        <taxon>Metazoa</taxon>
        <taxon>Ecdysozoa</taxon>
        <taxon>Arthropoda</taxon>
        <taxon>Hexapoda</taxon>
        <taxon>Insecta</taxon>
        <taxon>Pterygota</taxon>
        <taxon>Neoptera</taxon>
        <taxon>Paraneoptera</taxon>
        <taxon>Hemiptera</taxon>
        <taxon>Sternorrhyncha</taxon>
        <taxon>Psylloidea</taxon>
        <taxon>Psyllidae</taxon>
        <taxon>Psyllinae</taxon>
        <taxon>Cacopsylla</taxon>
    </lineage>
</organism>
<reference evidence="2" key="1">
    <citation type="submission" date="2021-05" db="EMBL/GenBank/DDBJ databases">
        <authorList>
            <person name="Alioto T."/>
            <person name="Alioto T."/>
            <person name="Gomez Garrido J."/>
        </authorList>
    </citation>
    <scope>NUCLEOTIDE SEQUENCE</scope>
</reference>
<feature type="compositionally biased region" description="Basic and acidic residues" evidence="1">
    <location>
        <begin position="206"/>
        <end position="223"/>
    </location>
</feature>
<sequence>MQIDLPNETSVSSKQNCCSLKVFFEFGSTHIPSVNTDKLDKDQYSQSTIEPLDVKDANSLIDIINSEGTSTEALIWMGDKDSGAEDWVYETDVHDWPHQSHNFSPIFIEEFIMKSNYTDKVNCTRIALFQVYGTVFYWGRMYEDSNYKEGEWSLGHFHYFKLGFRHDVERFINQYLKIFSLGSVEPVQCTSVRPNRLPHTITLFQQHEDEENRKRKTTRKDAASESLRSRRKQSSLPRVRRQPLKSKQARVTKPRARKMKPDEKVNHNEVPNNTNTLQEHHETLSMKLKEHTISAIFTPDDISEYAEPLTFSGPTTPNVVEQYGQCVLDQLNVQPYRQFAMNQLNVQPYYVQSSLNQMKVLND</sequence>
<feature type="compositionally biased region" description="Basic residues" evidence="1">
    <location>
        <begin position="229"/>
        <end position="258"/>
    </location>
</feature>
<protein>
    <submittedName>
        <fullName evidence="2">Uncharacterized protein</fullName>
    </submittedName>
</protein>
<dbReference type="AlphaFoldDB" id="A0A8D8QN26"/>
<accession>A0A8D8QN26</accession>
<feature type="region of interest" description="Disordered" evidence="1">
    <location>
        <begin position="201"/>
        <end position="274"/>
    </location>
</feature>
<dbReference type="EMBL" id="HBUF01088762">
    <property type="protein sequence ID" value="CAG6635049.1"/>
    <property type="molecule type" value="Transcribed_RNA"/>
</dbReference>
<proteinExistence type="predicted"/>